<keyword evidence="5" id="KW-1185">Reference proteome</keyword>
<dbReference type="InterPro" id="IPR017850">
    <property type="entry name" value="Alkaline_phosphatase_core_sf"/>
</dbReference>
<feature type="domain" description="Sulfatase N-terminal" evidence="3">
    <location>
        <begin position="29"/>
        <end position="401"/>
    </location>
</feature>
<feature type="signal peptide" evidence="2">
    <location>
        <begin position="1"/>
        <end position="21"/>
    </location>
</feature>
<evidence type="ECO:0000256" key="2">
    <source>
        <dbReference type="SAM" id="SignalP"/>
    </source>
</evidence>
<organism evidence="4 5">
    <name type="scientific">Cellulophaga tyrosinoxydans</name>
    <dbReference type="NCBI Taxonomy" id="504486"/>
    <lineage>
        <taxon>Bacteria</taxon>
        <taxon>Pseudomonadati</taxon>
        <taxon>Bacteroidota</taxon>
        <taxon>Flavobacteriia</taxon>
        <taxon>Flavobacteriales</taxon>
        <taxon>Flavobacteriaceae</taxon>
        <taxon>Cellulophaga</taxon>
    </lineage>
</organism>
<evidence type="ECO:0000313" key="5">
    <source>
        <dbReference type="Proteomes" id="UP000192360"/>
    </source>
</evidence>
<reference evidence="4 5" key="1">
    <citation type="submission" date="2017-04" db="EMBL/GenBank/DDBJ databases">
        <authorList>
            <person name="Afonso C.L."/>
            <person name="Miller P.J."/>
            <person name="Scott M.A."/>
            <person name="Spackman E."/>
            <person name="Goraichik I."/>
            <person name="Dimitrov K.M."/>
            <person name="Suarez D.L."/>
            <person name="Swayne D.E."/>
        </authorList>
    </citation>
    <scope>NUCLEOTIDE SEQUENCE [LARGE SCALE GENOMIC DNA]</scope>
    <source>
        <strain evidence="4 5">DSM 21164</strain>
    </source>
</reference>
<dbReference type="SUPFAM" id="SSF53649">
    <property type="entry name" value="Alkaline phosphatase-like"/>
    <property type="match status" value="1"/>
</dbReference>
<proteinExistence type="inferred from homology"/>
<comment type="similarity">
    <text evidence="1">Belongs to the sulfatase family.</text>
</comment>
<dbReference type="EMBL" id="FWXO01000005">
    <property type="protein sequence ID" value="SMC80385.1"/>
    <property type="molecule type" value="Genomic_DNA"/>
</dbReference>
<dbReference type="InterPro" id="IPR000917">
    <property type="entry name" value="Sulfatase_N"/>
</dbReference>
<feature type="chain" id="PRO_5012416030" evidence="2">
    <location>
        <begin position="22"/>
        <end position="544"/>
    </location>
</feature>
<name>A0A1W2C554_9FLAO</name>
<dbReference type="STRING" id="504486.SAMN05660703_2844"/>
<sequence>MKKTKRFALLLIFLFSFLGNAQSQQKSKPNIVLIFADDLGWTDLSTGNTNFNNGSKIYQTPEIDKLANQGMSFTNAYTNQNCAPSRAALISGQYATGVDNGVYNVGSLYRPDKRTKGFPNLLIKPHEQQNVITDVGTSIFDVLKTQGYTTALIGKSHGTPHPLKAGYGIDLPADIHHEIKVMVNGKKTESSYLALKSDKNGWTFDSEFVDKYANPYNQEYIDKTLSPYKNNSEQSVLMGIPKHLTDAIGDYAVDYIREKARGENPFFLYVPFHAVHSDVVGRKDLTDKYLKKGLSPRLAEYGSLIELLDQNVGKISNALKDPNGDGDLSDDITNNTIFIFYSDNGGLVDNVPLKGKKGSLDEGGIRVPLIFRYPGVIKQNTISNQAVHCIDFLPTLAHMAGASLSSMNKNNGEKAVYDGASFADVLTGNKKRIERENLFWHLPGYMDERFRPTTLIQKRIGKTYYKLFYYYETEEFTLYNLNKDLEEKNNLLKNPSAKDMKIALKMNADMVTWLKANKAPTGTFVKDGITVPYPKADGVSKYKQ</sequence>
<evidence type="ECO:0000256" key="1">
    <source>
        <dbReference type="ARBA" id="ARBA00008779"/>
    </source>
</evidence>
<accession>A0A1W2C554</accession>
<evidence type="ECO:0000259" key="3">
    <source>
        <dbReference type="Pfam" id="PF00884"/>
    </source>
</evidence>
<dbReference type="PANTHER" id="PTHR42693:SF33">
    <property type="entry name" value="ARYLSULFATASE"/>
    <property type="match status" value="1"/>
</dbReference>
<dbReference type="Gene3D" id="3.40.720.10">
    <property type="entry name" value="Alkaline Phosphatase, subunit A"/>
    <property type="match status" value="2"/>
</dbReference>
<dbReference type="OrthoDB" id="9765065at2"/>
<dbReference type="RefSeq" id="WP_084062469.1">
    <property type="nucleotide sequence ID" value="NZ_FWXO01000005.1"/>
</dbReference>
<dbReference type="Proteomes" id="UP000192360">
    <property type="component" value="Unassembled WGS sequence"/>
</dbReference>
<evidence type="ECO:0000313" key="4">
    <source>
        <dbReference type="EMBL" id="SMC80385.1"/>
    </source>
</evidence>
<dbReference type="AlphaFoldDB" id="A0A1W2C554"/>
<keyword evidence="2" id="KW-0732">Signal</keyword>
<protein>
    <submittedName>
        <fullName evidence="4">Arylsulfatase A</fullName>
    </submittedName>
</protein>
<gene>
    <name evidence="4" type="ORF">SAMN05660703_2844</name>
</gene>
<dbReference type="Pfam" id="PF00884">
    <property type="entry name" value="Sulfatase"/>
    <property type="match status" value="1"/>
</dbReference>
<dbReference type="PANTHER" id="PTHR42693">
    <property type="entry name" value="ARYLSULFATASE FAMILY MEMBER"/>
    <property type="match status" value="1"/>
</dbReference>
<dbReference type="GO" id="GO:0004065">
    <property type="term" value="F:arylsulfatase activity"/>
    <property type="evidence" value="ECO:0007669"/>
    <property type="project" value="TreeGrafter"/>
</dbReference>
<dbReference type="InterPro" id="IPR050738">
    <property type="entry name" value="Sulfatase"/>
</dbReference>